<keyword evidence="1" id="KW-0805">Transcription regulation</keyword>
<accession>A0ABW9XMZ3</accession>
<dbReference type="SUPFAM" id="SSF46689">
    <property type="entry name" value="Homeodomain-like"/>
    <property type="match status" value="1"/>
</dbReference>
<dbReference type="InterPro" id="IPR009057">
    <property type="entry name" value="Homeodomain-like_sf"/>
</dbReference>
<dbReference type="Pfam" id="PF00440">
    <property type="entry name" value="TetR_N"/>
    <property type="match status" value="1"/>
</dbReference>
<name>A0ABW9XMZ3_9BACL</name>
<dbReference type="EMBL" id="JAAAMV010000003">
    <property type="protein sequence ID" value="NBD23757.1"/>
    <property type="molecule type" value="Genomic_DNA"/>
</dbReference>
<keyword evidence="2 4" id="KW-0238">DNA-binding</keyword>
<dbReference type="InterPro" id="IPR001647">
    <property type="entry name" value="HTH_TetR"/>
</dbReference>
<organism evidence="6 7">
    <name type="scientific">Paenibacillus glycinis</name>
    <dbReference type="NCBI Taxonomy" id="2697035"/>
    <lineage>
        <taxon>Bacteria</taxon>
        <taxon>Bacillati</taxon>
        <taxon>Bacillota</taxon>
        <taxon>Bacilli</taxon>
        <taxon>Bacillales</taxon>
        <taxon>Paenibacillaceae</taxon>
        <taxon>Paenibacillus</taxon>
    </lineage>
</organism>
<evidence type="ECO:0000256" key="4">
    <source>
        <dbReference type="PROSITE-ProRule" id="PRU00335"/>
    </source>
</evidence>
<evidence type="ECO:0000259" key="5">
    <source>
        <dbReference type="PROSITE" id="PS50977"/>
    </source>
</evidence>
<keyword evidence="3" id="KW-0804">Transcription</keyword>
<dbReference type="Proteomes" id="UP000665561">
    <property type="component" value="Unassembled WGS sequence"/>
</dbReference>
<dbReference type="Gene3D" id="1.10.357.10">
    <property type="entry name" value="Tetracycline Repressor, domain 2"/>
    <property type="match status" value="1"/>
</dbReference>
<feature type="DNA-binding region" description="H-T-H motif" evidence="4">
    <location>
        <begin position="44"/>
        <end position="63"/>
    </location>
</feature>
<dbReference type="SUPFAM" id="SSF48498">
    <property type="entry name" value="Tetracyclin repressor-like, C-terminal domain"/>
    <property type="match status" value="1"/>
</dbReference>
<evidence type="ECO:0000256" key="1">
    <source>
        <dbReference type="ARBA" id="ARBA00023015"/>
    </source>
</evidence>
<dbReference type="PANTHER" id="PTHR47506:SF3">
    <property type="entry name" value="HTH-TYPE TRANSCRIPTIONAL REGULATOR LMRA"/>
    <property type="match status" value="1"/>
</dbReference>
<evidence type="ECO:0000256" key="2">
    <source>
        <dbReference type="ARBA" id="ARBA00023125"/>
    </source>
</evidence>
<dbReference type="PRINTS" id="PR00455">
    <property type="entry name" value="HTHTETR"/>
</dbReference>
<reference evidence="6 7" key="1">
    <citation type="submission" date="2020-01" db="EMBL/GenBank/DDBJ databases">
        <title>Paenibacillus soybeanensis sp. nov. isolated from the nodules of soybean (Glycine max(L.) Merr).</title>
        <authorList>
            <person name="Wang H."/>
        </authorList>
    </citation>
    <scope>NUCLEOTIDE SEQUENCE [LARGE SCALE GENOMIC DNA]</scope>
    <source>
        <strain evidence="6 7">T1</strain>
    </source>
</reference>
<comment type="caution">
    <text evidence="6">The sequence shown here is derived from an EMBL/GenBank/DDBJ whole genome shotgun (WGS) entry which is preliminary data.</text>
</comment>
<proteinExistence type="predicted"/>
<evidence type="ECO:0000313" key="6">
    <source>
        <dbReference type="EMBL" id="NBD23757.1"/>
    </source>
</evidence>
<evidence type="ECO:0000256" key="3">
    <source>
        <dbReference type="ARBA" id="ARBA00023163"/>
    </source>
</evidence>
<keyword evidence="7" id="KW-1185">Reference proteome</keyword>
<protein>
    <submittedName>
        <fullName evidence="6">TetR family transcriptional regulator</fullName>
    </submittedName>
</protein>
<dbReference type="InterPro" id="IPR054156">
    <property type="entry name" value="YxaF_TetR_C"/>
</dbReference>
<gene>
    <name evidence="6" type="ORF">GT019_07730</name>
</gene>
<dbReference type="PANTHER" id="PTHR47506">
    <property type="entry name" value="TRANSCRIPTIONAL REGULATORY PROTEIN"/>
    <property type="match status" value="1"/>
</dbReference>
<dbReference type="PROSITE" id="PS50977">
    <property type="entry name" value="HTH_TETR_2"/>
    <property type="match status" value="1"/>
</dbReference>
<sequence>MKNTDDNNQSSYKLKLTLKGQATRARIIEAAADLMAEQGIGRTSMEDVQRQAKVGASQLYHYFDDKKELVRAVIAHQAEAIFEAQQPYLGKLDSFEALQAWRNLIIEIQSGRQFKNGCSIDSLVGEIAESEEEVRSELVSCFAQWEGEISRGLHDMHARGVLRSDADPDGLALALLTALQGGLLLSRLRREVAPLATGLDAALGYIRSFAAN</sequence>
<dbReference type="InterPro" id="IPR036271">
    <property type="entry name" value="Tet_transcr_reg_TetR-rel_C_sf"/>
</dbReference>
<evidence type="ECO:0000313" key="7">
    <source>
        <dbReference type="Proteomes" id="UP000665561"/>
    </source>
</evidence>
<feature type="domain" description="HTH tetR-type" evidence="5">
    <location>
        <begin position="21"/>
        <end position="81"/>
    </location>
</feature>
<dbReference type="RefSeq" id="WP_161742535.1">
    <property type="nucleotide sequence ID" value="NZ_JAAAMV010000003.1"/>
</dbReference>
<dbReference type="Pfam" id="PF21993">
    <property type="entry name" value="TetR_C_13_2"/>
    <property type="match status" value="1"/>
</dbReference>